<dbReference type="Pfam" id="PF11934">
    <property type="entry name" value="DUF3452"/>
    <property type="match status" value="1"/>
</dbReference>
<dbReference type="Pfam" id="PF01858">
    <property type="entry name" value="RB_A"/>
    <property type="match status" value="1"/>
</dbReference>
<dbReference type="InParanoid" id="A0A1V9Y2X7"/>
<dbReference type="Gene3D" id="1.10.472.10">
    <property type="entry name" value="Cyclin-like"/>
    <property type="match status" value="1"/>
</dbReference>
<organism evidence="2 3">
    <name type="scientific">Tropilaelaps mercedesae</name>
    <dbReference type="NCBI Taxonomy" id="418985"/>
    <lineage>
        <taxon>Eukaryota</taxon>
        <taxon>Metazoa</taxon>
        <taxon>Ecdysozoa</taxon>
        <taxon>Arthropoda</taxon>
        <taxon>Chelicerata</taxon>
        <taxon>Arachnida</taxon>
        <taxon>Acari</taxon>
        <taxon>Parasitiformes</taxon>
        <taxon>Mesostigmata</taxon>
        <taxon>Gamasina</taxon>
        <taxon>Dermanyssoidea</taxon>
        <taxon>Laelapidae</taxon>
        <taxon>Tropilaelaps</taxon>
    </lineage>
</organism>
<dbReference type="GO" id="GO:2000134">
    <property type="term" value="P:negative regulation of G1/S transition of mitotic cell cycle"/>
    <property type="evidence" value="ECO:0007669"/>
    <property type="project" value="TreeGrafter"/>
</dbReference>
<dbReference type="OrthoDB" id="844594at2759"/>
<accession>A0A1V9Y2X7</accession>
<sequence length="422" mass="47149">MGQPYVIHLALSKTITGDGPKPRDNKSAKMREGDCRHWLACSLYVACRLGSMPTVAAVSNLQGNCVSLRGLLSTCELDLLEFFRKMEKWSDMANLDNNMRRRLNSLRESFNVTTIVFSKFHKVFGQIFKGPPEPERNLYKLCWLLYIALKSRINTETVSCFHLLLCCLDFIFVSCLHAERTDLLNQDFFQEQLGKCKADSSELKVVGVLRSLCETHKAVFSDANILRIYYLQKPVKELVQMGTLKGSTTTGALSLSIEFKDVEHNIKSLKQSYEVSVLRAGELDEQVFLAEDACQQIGVEPVSESEAHDTLCRSLVEYMRRQGALGAGVGLQTPLTGRGLLTNREPVINLSPVSTATQGASKLHSLLIGRNHMPSESLSHMFAQIVPNPAERIDQTIKEMGEMFCNAYAAQRVSFSVPRVSS</sequence>
<evidence type="ECO:0000259" key="1">
    <source>
        <dbReference type="SMART" id="SM01367"/>
    </source>
</evidence>
<dbReference type="Proteomes" id="UP000192247">
    <property type="component" value="Unassembled WGS sequence"/>
</dbReference>
<dbReference type="SMART" id="SM01367">
    <property type="entry name" value="DUF3452"/>
    <property type="match status" value="1"/>
</dbReference>
<dbReference type="PANTHER" id="PTHR13742:SF17">
    <property type="entry name" value="RE32990P-RELATED"/>
    <property type="match status" value="1"/>
</dbReference>
<dbReference type="GO" id="GO:0005634">
    <property type="term" value="C:nucleus"/>
    <property type="evidence" value="ECO:0007669"/>
    <property type="project" value="InterPro"/>
</dbReference>
<feature type="non-terminal residue" evidence="2">
    <location>
        <position position="422"/>
    </location>
</feature>
<reference evidence="2 3" key="1">
    <citation type="journal article" date="2017" name="Gigascience">
        <title>Draft genome of the honey bee ectoparasitic mite, Tropilaelaps mercedesae, is shaped by the parasitic life history.</title>
        <authorList>
            <person name="Dong X."/>
            <person name="Armstrong S.D."/>
            <person name="Xia D."/>
            <person name="Makepeace B.L."/>
            <person name="Darby A.C."/>
            <person name="Kadowaki T."/>
        </authorList>
    </citation>
    <scope>NUCLEOTIDE SEQUENCE [LARGE SCALE GENOMIC DNA]</scope>
    <source>
        <strain evidence="2">Wuxi-XJTLU</strain>
    </source>
</reference>
<gene>
    <name evidence="2" type="ORF">BIW11_00051</name>
</gene>
<evidence type="ECO:0000313" key="3">
    <source>
        <dbReference type="Proteomes" id="UP000192247"/>
    </source>
</evidence>
<dbReference type="InterPro" id="IPR028309">
    <property type="entry name" value="RB_fam"/>
</dbReference>
<dbReference type="GO" id="GO:0006357">
    <property type="term" value="P:regulation of transcription by RNA polymerase II"/>
    <property type="evidence" value="ECO:0007669"/>
    <property type="project" value="InterPro"/>
</dbReference>
<name>A0A1V9Y2X7_9ACAR</name>
<dbReference type="GO" id="GO:0000785">
    <property type="term" value="C:chromatin"/>
    <property type="evidence" value="ECO:0007669"/>
    <property type="project" value="TreeGrafter"/>
</dbReference>
<evidence type="ECO:0000313" key="2">
    <source>
        <dbReference type="EMBL" id="OQR80096.1"/>
    </source>
</evidence>
<dbReference type="GO" id="GO:0005667">
    <property type="term" value="C:transcription regulator complex"/>
    <property type="evidence" value="ECO:0007669"/>
    <property type="project" value="TreeGrafter"/>
</dbReference>
<protein>
    <submittedName>
        <fullName evidence="2">Retinoblastoma protein 1-like</fullName>
    </submittedName>
</protein>
<feature type="domain" description="Retinoblastoma-associated protein N-terminal" evidence="1">
    <location>
        <begin position="50"/>
        <end position="174"/>
    </location>
</feature>
<dbReference type="STRING" id="418985.A0A1V9Y2X7"/>
<dbReference type="PANTHER" id="PTHR13742">
    <property type="entry name" value="RETINOBLASTOMA-ASSOCIATED PROTEIN RB -RELATED"/>
    <property type="match status" value="1"/>
</dbReference>
<dbReference type="GO" id="GO:0000977">
    <property type="term" value="F:RNA polymerase II transcription regulatory region sequence-specific DNA binding"/>
    <property type="evidence" value="ECO:0007669"/>
    <property type="project" value="TreeGrafter"/>
</dbReference>
<dbReference type="InterPro" id="IPR024599">
    <property type="entry name" value="RB_N"/>
</dbReference>
<proteinExistence type="predicted"/>
<dbReference type="InterPro" id="IPR002720">
    <property type="entry name" value="RB_A"/>
</dbReference>
<comment type="caution">
    <text evidence="2">The sequence shown here is derived from an EMBL/GenBank/DDBJ whole genome shotgun (WGS) entry which is preliminary data.</text>
</comment>
<dbReference type="GO" id="GO:0030154">
    <property type="term" value="P:cell differentiation"/>
    <property type="evidence" value="ECO:0007669"/>
    <property type="project" value="TreeGrafter"/>
</dbReference>
<dbReference type="AlphaFoldDB" id="A0A1V9Y2X7"/>
<dbReference type="Gene3D" id="1.10.472.140">
    <property type="match status" value="1"/>
</dbReference>
<keyword evidence="3" id="KW-1185">Reference proteome</keyword>
<dbReference type="EMBL" id="MNPL01000354">
    <property type="protein sequence ID" value="OQR80096.1"/>
    <property type="molecule type" value="Genomic_DNA"/>
</dbReference>